<dbReference type="AlphaFoldDB" id="A0AAI9TVP4"/>
<organism evidence="1 2">
    <name type="scientific">Colletotrichum cuscutae</name>
    <dbReference type="NCBI Taxonomy" id="1209917"/>
    <lineage>
        <taxon>Eukaryota</taxon>
        <taxon>Fungi</taxon>
        <taxon>Dikarya</taxon>
        <taxon>Ascomycota</taxon>
        <taxon>Pezizomycotina</taxon>
        <taxon>Sordariomycetes</taxon>
        <taxon>Hypocreomycetidae</taxon>
        <taxon>Glomerellales</taxon>
        <taxon>Glomerellaceae</taxon>
        <taxon>Colletotrichum</taxon>
        <taxon>Colletotrichum acutatum species complex</taxon>
    </lineage>
</organism>
<name>A0AAI9TVP4_9PEZI</name>
<dbReference type="EMBL" id="MPDP01000322">
    <property type="protein sequence ID" value="KAK1445451.1"/>
    <property type="molecule type" value="Genomic_DNA"/>
</dbReference>
<dbReference type="Proteomes" id="UP001239213">
    <property type="component" value="Unassembled WGS sequence"/>
</dbReference>
<reference evidence="1" key="1">
    <citation type="submission" date="2016-11" db="EMBL/GenBank/DDBJ databases">
        <title>The genome sequence of Colletotrichum cuscutae.</title>
        <authorList>
            <person name="Baroncelli R."/>
        </authorList>
    </citation>
    <scope>NUCLEOTIDE SEQUENCE</scope>
    <source>
        <strain evidence="1">IMI 304802</strain>
    </source>
</reference>
<gene>
    <name evidence="1" type="ORF">CCUS01_12498</name>
</gene>
<keyword evidence="1" id="KW-0540">Nuclease</keyword>
<keyword evidence="1" id="KW-0255">Endonuclease</keyword>
<comment type="caution">
    <text evidence="1">The sequence shown here is derived from an EMBL/GenBank/DDBJ whole genome shotgun (WGS) entry which is preliminary data.</text>
</comment>
<sequence>DYIDTWSVGNAVLVFGDTNSRYTRTSDQIGVFASQNGMRDICRGDLGASAMANRAGPEGRQTVHGGVRSCELLQRHLSQQNDSGPAPPAHSGLWQLGGLCAWTLKVCEHRTPARLWSLIHHNHNHLRKPFRR</sequence>
<feature type="non-terminal residue" evidence="1">
    <location>
        <position position="1"/>
    </location>
</feature>
<dbReference type="GO" id="GO:0004519">
    <property type="term" value="F:endonuclease activity"/>
    <property type="evidence" value="ECO:0007669"/>
    <property type="project" value="UniProtKB-KW"/>
</dbReference>
<keyword evidence="2" id="KW-1185">Reference proteome</keyword>
<protein>
    <submittedName>
        <fullName evidence="1">Endonuclease/Exonuclease/phosphatase</fullName>
    </submittedName>
</protein>
<proteinExistence type="predicted"/>
<evidence type="ECO:0000313" key="1">
    <source>
        <dbReference type="EMBL" id="KAK1445451.1"/>
    </source>
</evidence>
<accession>A0AAI9TVP4</accession>
<keyword evidence="1" id="KW-0378">Hydrolase</keyword>
<evidence type="ECO:0000313" key="2">
    <source>
        <dbReference type="Proteomes" id="UP001239213"/>
    </source>
</evidence>